<keyword evidence="4" id="KW-0328">Glycosyltransferase</keyword>
<dbReference type="InterPro" id="IPR052078">
    <property type="entry name" value="Trehalose_Metab_GTase"/>
</dbReference>
<dbReference type="PANTHER" id="PTHR47779">
    <property type="entry name" value="SYNTHASE (CCG-9), PUTATIVE (AFU_ORTHOLOGUE AFUA_3G12100)-RELATED"/>
    <property type="match status" value="1"/>
</dbReference>
<dbReference type="GO" id="GO:0016757">
    <property type="term" value="F:glycosyltransferase activity"/>
    <property type="evidence" value="ECO:0007669"/>
    <property type="project" value="UniProtKB-KW"/>
</dbReference>
<keyword evidence="10" id="KW-1185">Reference proteome</keyword>
<dbReference type="AlphaFoldDB" id="A0A8H7ZYF3"/>
<evidence type="ECO:0008006" key="11">
    <source>
        <dbReference type="Google" id="ProtNLM"/>
    </source>
</evidence>
<protein>
    <recommendedName>
        <fullName evidence="11">Glycosyl transferase family 1 domain-containing protein</fullName>
    </recommendedName>
</protein>
<feature type="domain" description="Glycosyl transferase family 1" evidence="7">
    <location>
        <begin position="549"/>
        <end position="637"/>
    </location>
</feature>
<keyword evidence="5" id="KW-0808">Transferase</keyword>
<gene>
    <name evidence="9" type="ORF">BJ554DRAFT_6032</name>
</gene>
<keyword evidence="6" id="KW-0119">Carbohydrate metabolism</keyword>
<organism evidence="9 10">
    <name type="scientific">Olpidium bornovanus</name>
    <dbReference type="NCBI Taxonomy" id="278681"/>
    <lineage>
        <taxon>Eukaryota</taxon>
        <taxon>Fungi</taxon>
        <taxon>Fungi incertae sedis</taxon>
        <taxon>Olpidiomycota</taxon>
        <taxon>Olpidiomycotina</taxon>
        <taxon>Olpidiomycetes</taxon>
        <taxon>Olpidiales</taxon>
        <taxon>Olpidiaceae</taxon>
        <taxon>Olpidium</taxon>
    </lineage>
</organism>
<comment type="caution">
    <text evidence="9">The sequence shown here is derived from an EMBL/GenBank/DDBJ whole genome shotgun (WGS) entry which is preliminary data.</text>
</comment>
<evidence type="ECO:0000256" key="5">
    <source>
        <dbReference type="ARBA" id="ARBA00022679"/>
    </source>
</evidence>
<comment type="similarity">
    <text evidence="1">Belongs to the glycosyltransferase group 1 family. Glycosyltransferase 4 subfamily.</text>
</comment>
<feature type="domain" description="Trehalose synthase N-terminal" evidence="8">
    <location>
        <begin position="224"/>
        <end position="378"/>
    </location>
</feature>
<evidence type="ECO:0000313" key="10">
    <source>
        <dbReference type="Proteomes" id="UP000673691"/>
    </source>
</evidence>
<sequence length="659" mass="73998">MTATKLPVPVVVGIAVRYQPVAKFGMYVHESFWTLEFDEQNSDSDREKDEQALHTAIVRHVQCFQRSGNYKGNPVFFTGLCLSMFCFPCIACNLRLSAVIIAGLATDGTPSANRDSPERLRKLARKLWFEVDVLPCIRHAEGLGLHDLACSVSRKALQHLEHSLLPGIVRVEVGCRHEVEVDANGRLEFADLADYRGFCRPETWAELLSTADRVNKCKKSIVFFNSTPRGGGVAIIRHSTIRLCRLLGINAHWCPNPDIFVVTKKKFHNVLQGVATDTWLAEEDERQYIEWCLQNVDRYWADPDGPVAGADVIVVDDPQSSGMIKRLKEVNRRAKFVYRSHIEVRSDLLRDSFTTQARTWKFLWQSIRLCDVFVSHPVESFIPDDVRESGMQILKMPAITDPTDGLNKPLDKYSLNYYHALFNRAALENGATKADFTRPYFVQISRFDPSKGIPDLVDAYVEFRRSPKTGRFETQQIPQLIITGHGSIDDPEGVSVHKEIMAHIKSIVASASAENAFCPSGAEARVSDSTVKVQDIVRDIHVVRLSPSDRTLNALLQTALAAFQLSHREGFEIKVTEALLKGVPVVAYAAGGIPLQIRHEIDGVLLPVADVRGVANAMWRLVLEPAYRAHLSKNARSQNREEFLTPCNVLKWCKVMLES</sequence>
<dbReference type="PANTHER" id="PTHR47779:SF1">
    <property type="entry name" value="SYNTHASE (CCG-9), PUTATIVE (AFU_ORTHOLOGUE AFUA_3G12100)-RELATED"/>
    <property type="match status" value="1"/>
</dbReference>
<proteinExistence type="inferred from homology"/>
<evidence type="ECO:0000256" key="6">
    <source>
        <dbReference type="ARBA" id="ARBA00023277"/>
    </source>
</evidence>
<dbReference type="SUPFAM" id="SSF53756">
    <property type="entry name" value="UDP-Glycosyltransferase/glycogen phosphorylase"/>
    <property type="match status" value="1"/>
</dbReference>
<evidence type="ECO:0000259" key="7">
    <source>
        <dbReference type="Pfam" id="PF00534"/>
    </source>
</evidence>
<name>A0A8H7ZYF3_9FUNG</name>
<evidence type="ECO:0000256" key="1">
    <source>
        <dbReference type="ARBA" id="ARBA00009481"/>
    </source>
</evidence>
<evidence type="ECO:0000259" key="8">
    <source>
        <dbReference type="Pfam" id="PF21269"/>
    </source>
</evidence>
<dbReference type="GO" id="GO:0006006">
    <property type="term" value="P:glucose metabolic process"/>
    <property type="evidence" value="ECO:0007669"/>
    <property type="project" value="UniProtKB-KW"/>
</dbReference>
<keyword evidence="3" id="KW-0313">Glucose metabolism</keyword>
<dbReference type="Proteomes" id="UP000673691">
    <property type="component" value="Unassembled WGS sequence"/>
</dbReference>
<dbReference type="EMBL" id="JAEFCI010003226">
    <property type="protein sequence ID" value="KAG5461726.1"/>
    <property type="molecule type" value="Genomic_DNA"/>
</dbReference>
<dbReference type="Gene3D" id="3.40.50.2000">
    <property type="entry name" value="Glycogen Phosphorylase B"/>
    <property type="match status" value="2"/>
</dbReference>
<comment type="subunit">
    <text evidence="2">Homodimer.</text>
</comment>
<evidence type="ECO:0000256" key="4">
    <source>
        <dbReference type="ARBA" id="ARBA00022676"/>
    </source>
</evidence>
<evidence type="ECO:0000256" key="3">
    <source>
        <dbReference type="ARBA" id="ARBA00022526"/>
    </source>
</evidence>
<dbReference type="OrthoDB" id="937291at2759"/>
<evidence type="ECO:0000256" key="2">
    <source>
        <dbReference type="ARBA" id="ARBA00011738"/>
    </source>
</evidence>
<reference evidence="9 10" key="1">
    <citation type="journal article" name="Sci. Rep.">
        <title>Genome-scale phylogenetic analyses confirm Olpidium as the closest living zoosporic fungus to the non-flagellated, terrestrial fungi.</title>
        <authorList>
            <person name="Chang Y."/>
            <person name="Rochon D."/>
            <person name="Sekimoto S."/>
            <person name="Wang Y."/>
            <person name="Chovatia M."/>
            <person name="Sandor L."/>
            <person name="Salamov A."/>
            <person name="Grigoriev I.V."/>
            <person name="Stajich J.E."/>
            <person name="Spatafora J.W."/>
        </authorList>
    </citation>
    <scope>NUCLEOTIDE SEQUENCE [LARGE SCALE GENOMIC DNA]</scope>
    <source>
        <strain evidence="9">S191</strain>
    </source>
</reference>
<evidence type="ECO:0000313" key="9">
    <source>
        <dbReference type="EMBL" id="KAG5461726.1"/>
    </source>
</evidence>
<dbReference type="InterPro" id="IPR001296">
    <property type="entry name" value="Glyco_trans_1"/>
</dbReference>
<dbReference type="Pfam" id="PF00534">
    <property type="entry name" value="Glycos_transf_1"/>
    <property type="match status" value="1"/>
</dbReference>
<dbReference type="Pfam" id="PF21269">
    <property type="entry name" value="TreT_GT1"/>
    <property type="match status" value="1"/>
</dbReference>
<accession>A0A8H7ZYF3</accession>
<dbReference type="InterPro" id="IPR049438">
    <property type="entry name" value="TreT_GT1"/>
</dbReference>